<feature type="domain" description="C1q" evidence="1">
    <location>
        <begin position="8"/>
        <end position="106"/>
    </location>
</feature>
<dbReference type="SMART" id="SM00110">
    <property type="entry name" value="C1Q"/>
    <property type="match status" value="1"/>
</dbReference>
<dbReference type="EMBL" id="JARO02005514">
    <property type="protein sequence ID" value="KPP66651.1"/>
    <property type="molecule type" value="Genomic_DNA"/>
</dbReference>
<evidence type="ECO:0000313" key="3">
    <source>
        <dbReference type="Proteomes" id="UP000034805"/>
    </source>
</evidence>
<organism evidence="2 3">
    <name type="scientific">Scleropages formosus</name>
    <name type="common">Asian bonytongue</name>
    <name type="synonym">Osteoglossum formosum</name>
    <dbReference type="NCBI Taxonomy" id="113540"/>
    <lineage>
        <taxon>Eukaryota</taxon>
        <taxon>Metazoa</taxon>
        <taxon>Chordata</taxon>
        <taxon>Craniata</taxon>
        <taxon>Vertebrata</taxon>
        <taxon>Euteleostomi</taxon>
        <taxon>Actinopterygii</taxon>
        <taxon>Neopterygii</taxon>
        <taxon>Teleostei</taxon>
        <taxon>Osteoglossocephala</taxon>
        <taxon>Osteoglossomorpha</taxon>
        <taxon>Osteoglossiformes</taxon>
        <taxon>Osteoglossidae</taxon>
        <taxon>Scleropages</taxon>
    </lineage>
</organism>
<dbReference type="Proteomes" id="UP000034805">
    <property type="component" value="Unassembled WGS sequence"/>
</dbReference>
<dbReference type="InterPro" id="IPR001073">
    <property type="entry name" value="C1q_dom"/>
</dbReference>
<evidence type="ECO:0000313" key="2">
    <source>
        <dbReference type="EMBL" id="KPP66651.1"/>
    </source>
</evidence>
<sequence length="106" mass="11828">MTALAILTCSRSVNLAFSAVRNANHGVSEMNNQIMDISLNQVTSQRVSLVHNSWPIISTFASNQDVMCKAASNSILTAMKTDDRTYLKLLSRWKYLPFSGFLLFPL</sequence>
<dbReference type="InterPro" id="IPR008983">
    <property type="entry name" value="Tumour_necrosis_fac-like_dom"/>
</dbReference>
<proteinExistence type="predicted"/>
<dbReference type="Gene3D" id="2.60.120.40">
    <property type="match status" value="1"/>
</dbReference>
<gene>
    <name evidence="2" type="ORF">Z043_114821</name>
</gene>
<evidence type="ECO:0000259" key="1">
    <source>
        <dbReference type="SMART" id="SM00110"/>
    </source>
</evidence>
<protein>
    <recommendedName>
        <fullName evidence="1">C1q domain-containing protein</fullName>
    </recommendedName>
</protein>
<reference evidence="2 3" key="1">
    <citation type="submission" date="2015-08" db="EMBL/GenBank/DDBJ databases">
        <title>The genome of the Asian arowana (Scleropages formosus).</title>
        <authorList>
            <person name="Tan M.H."/>
            <person name="Gan H.M."/>
            <person name="Croft L.J."/>
            <person name="Austin C.M."/>
        </authorList>
    </citation>
    <scope>NUCLEOTIDE SEQUENCE [LARGE SCALE GENOMIC DNA]</scope>
    <source>
        <strain evidence="2">Aro1</strain>
    </source>
</reference>
<name>A0A0P7U9B1_SCLFO</name>
<dbReference type="AlphaFoldDB" id="A0A0P7U9B1"/>
<accession>A0A0P7U9B1</accession>
<dbReference type="SUPFAM" id="SSF49842">
    <property type="entry name" value="TNF-like"/>
    <property type="match status" value="1"/>
</dbReference>
<comment type="caution">
    <text evidence="2">The sequence shown here is derived from an EMBL/GenBank/DDBJ whole genome shotgun (WGS) entry which is preliminary data.</text>
</comment>